<gene>
    <name evidence="2" type="ORF">SAMN05421593_1162</name>
</gene>
<dbReference type="STRING" id="680127.SAMN05421593_1162"/>
<evidence type="ECO:0000313" key="2">
    <source>
        <dbReference type="EMBL" id="SEH29735.1"/>
    </source>
</evidence>
<feature type="transmembrane region" description="Helical" evidence="1">
    <location>
        <begin position="95"/>
        <end position="115"/>
    </location>
</feature>
<feature type="transmembrane region" description="Helical" evidence="1">
    <location>
        <begin position="39"/>
        <end position="61"/>
    </location>
</feature>
<keyword evidence="1" id="KW-0812">Transmembrane</keyword>
<feature type="transmembrane region" description="Helical" evidence="1">
    <location>
        <begin position="12"/>
        <end position="33"/>
    </location>
</feature>
<keyword evidence="1" id="KW-0472">Membrane</keyword>
<reference evidence="2 3" key="1">
    <citation type="submission" date="2016-10" db="EMBL/GenBank/DDBJ databases">
        <authorList>
            <person name="de Groot N.N."/>
        </authorList>
    </citation>
    <scope>NUCLEOTIDE SEQUENCE [LARGE SCALE GENOMIC DNA]</scope>
    <source>
        <strain evidence="2 3">DSM 23031</strain>
    </source>
</reference>
<keyword evidence="1" id="KW-1133">Transmembrane helix</keyword>
<dbReference type="AlphaFoldDB" id="A0A1H6H6B1"/>
<sequence>MKKKHFVPILQGLYFIITGIWPIVHIESFMQITGYKTDIWLVKTVGLLILPYSILCFYTVINTKRNAAIAIVNIMCCLGLAWIDLYYYLKDTISWVYLIDCALEMIFSAYWLFYLNYSKRTYRP</sequence>
<evidence type="ECO:0000256" key="1">
    <source>
        <dbReference type="SAM" id="Phobius"/>
    </source>
</evidence>
<organism evidence="2 3">
    <name type="scientific">Chryseobacterium culicis</name>
    <dbReference type="NCBI Taxonomy" id="680127"/>
    <lineage>
        <taxon>Bacteria</taxon>
        <taxon>Pseudomonadati</taxon>
        <taxon>Bacteroidota</taxon>
        <taxon>Flavobacteriia</taxon>
        <taxon>Flavobacteriales</taxon>
        <taxon>Weeksellaceae</taxon>
        <taxon>Chryseobacterium group</taxon>
        <taxon>Chryseobacterium</taxon>
    </lineage>
</organism>
<feature type="transmembrane region" description="Helical" evidence="1">
    <location>
        <begin position="68"/>
        <end position="89"/>
    </location>
</feature>
<evidence type="ECO:0000313" key="3">
    <source>
        <dbReference type="Proteomes" id="UP000198561"/>
    </source>
</evidence>
<dbReference type="OrthoDB" id="799809at2"/>
<dbReference type="EMBL" id="FNWQ01000001">
    <property type="protein sequence ID" value="SEH29735.1"/>
    <property type="molecule type" value="Genomic_DNA"/>
</dbReference>
<accession>A0A1H6H6B1</accession>
<name>A0A1H6H6B1_CHRCI</name>
<protein>
    <submittedName>
        <fullName evidence="2">Uncharacterized protein</fullName>
    </submittedName>
</protein>
<dbReference type="RefSeq" id="WP_089690319.1">
    <property type="nucleotide sequence ID" value="NZ_FNWQ01000001.1"/>
</dbReference>
<dbReference type="Proteomes" id="UP000198561">
    <property type="component" value="Unassembled WGS sequence"/>
</dbReference>
<proteinExistence type="predicted"/>